<accession>A0A2V4B8G4</accession>
<comment type="caution">
    <text evidence="2">The sequence shown here is derived from an EMBL/GenBank/DDBJ whole genome shotgun (WGS) entry which is preliminary data.</text>
</comment>
<dbReference type="InterPro" id="IPR029063">
    <property type="entry name" value="SAM-dependent_MTases_sf"/>
</dbReference>
<name>A0A2V4B8G4_9PSEU</name>
<dbReference type="Proteomes" id="UP000249915">
    <property type="component" value="Unassembled WGS sequence"/>
</dbReference>
<organism evidence="2 3">
    <name type="scientific">Prauserella muralis</name>
    <dbReference type="NCBI Taxonomy" id="588067"/>
    <lineage>
        <taxon>Bacteria</taxon>
        <taxon>Bacillati</taxon>
        <taxon>Actinomycetota</taxon>
        <taxon>Actinomycetes</taxon>
        <taxon>Pseudonocardiales</taxon>
        <taxon>Pseudonocardiaceae</taxon>
        <taxon>Prauserella</taxon>
    </lineage>
</organism>
<dbReference type="GO" id="GO:0008168">
    <property type="term" value="F:methyltransferase activity"/>
    <property type="evidence" value="ECO:0007669"/>
    <property type="project" value="UniProtKB-KW"/>
</dbReference>
<dbReference type="RefSeq" id="WP_112279572.1">
    <property type="nucleotide sequence ID" value="NZ_MASW01000001.1"/>
</dbReference>
<dbReference type="SUPFAM" id="SSF53335">
    <property type="entry name" value="S-adenosyl-L-methionine-dependent methyltransferases"/>
    <property type="match status" value="1"/>
</dbReference>
<gene>
    <name evidence="2" type="ORF">BAY60_03975</name>
</gene>
<dbReference type="EMBL" id="MASW01000001">
    <property type="protein sequence ID" value="PXY31540.1"/>
    <property type="molecule type" value="Genomic_DNA"/>
</dbReference>
<keyword evidence="3" id="KW-1185">Reference proteome</keyword>
<dbReference type="OrthoDB" id="3172472at2"/>
<dbReference type="AlphaFoldDB" id="A0A2V4B8G4"/>
<evidence type="ECO:0000256" key="1">
    <source>
        <dbReference type="ARBA" id="ARBA00022679"/>
    </source>
</evidence>
<evidence type="ECO:0000313" key="3">
    <source>
        <dbReference type="Proteomes" id="UP000249915"/>
    </source>
</evidence>
<dbReference type="PANTHER" id="PTHR43861">
    <property type="entry name" value="TRANS-ACONITATE 2-METHYLTRANSFERASE-RELATED"/>
    <property type="match status" value="1"/>
</dbReference>
<dbReference type="Gene3D" id="2.20.25.570">
    <property type="match status" value="1"/>
</dbReference>
<dbReference type="CDD" id="cd02440">
    <property type="entry name" value="AdoMet_MTases"/>
    <property type="match status" value="1"/>
</dbReference>
<dbReference type="GO" id="GO:0032259">
    <property type="term" value="P:methylation"/>
    <property type="evidence" value="ECO:0007669"/>
    <property type="project" value="UniProtKB-KW"/>
</dbReference>
<dbReference type="InterPro" id="IPR041698">
    <property type="entry name" value="Methyltransf_25"/>
</dbReference>
<keyword evidence="2" id="KW-0489">Methyltransferase</keyword>
<evidence type="ECO:0000313" key="2">
    <source>
        <dbReference type="EMBL" id="PXY31540.1"/>
    </source>
</evidence>
<proteinExistence type="predicted"/>
<protein>
    <submittedName>
        <fullName evidence="2">Methyltransferase</fullName>
    </submittedName>
</protein>
<keyword evidence="1 2" id="KW-0808">Transferase</keyword>
<sequence>MSRFEDPASYGEAWASVYDDLFDGSDVSPAIELLAGLAHDGRALELAIGTGRVALPLAERGVEVVGIDSSESMVARLREKAGGQSIPVTIGDMADVAVEGPFDLVYLVANSFFALLTQARQVDCFRAVAGALAPGGSFVLECFVPDPGRFDRRVQTLAVGEDSATYEVALHDAVHQRVDAQHITVDSEGHRLRPVALRYAWPAELDLMAQLAGLQLGERYGDWDRRPFDATSTKHVSVYHSADK</sequence>
<dbReference type="Pfam" id="PF13649">
    <property type="entry name" value="Methyltransf_25"/>
    <property type="match status" value="1"/>
</dbReference>
<reference evidence="2 3" key="1">
    <citation type="submission" date="2016-07" db="EMBL/GenBank/DDBJ databases">
        <title>Draft genome sequence of Prauserella muralis DSM 45305, isolated from a mould-covered wall in an indoor environment.</title>
        <authorList>
            <person name="Ruckert C."/>
            <person name="Albersmeier A."/>
            <person name="Jiang C.-L."/>
            <person name="Jiang Y."/>
            <person name="Kalinowski J."/>
            <person name="Schneider O."/>
            <person name="Winkler A."/>
            <person name="Zotchev S.B."/>
        </authorList>
    </citation>
    <scope>NUCLEOTIDE SEQUENCE [LARGE SCALE GENOMIC DNA]</scope>
    <source>
        <strain evidence="2 3">DSM 45305</strain>
    </source>
</reference>
<dbReference type="Gene3D" id="3.40.50.150">
    <property type="entry name" value="Vaccinia Virus protein VP39"/>
    <property type="match status" value="1"/>
</dbReference>